<evidence type="ECO:0000256" key="4">
    <source>
        <dbReference type="ARBA" id="ARBA00023159"/>
    </source>
</evidence>
<dbReference type="PRINTS" id="PR00367">
    <property type="entry name" value="ETHRSPELEMNT"/>
</dbReference>
<dbReference type="GO" id="GO:0005634">
    <property type="term" value="C:nucleus"/>
    <property type="evidence" value="ECO:0007669"/>
    <property type="project" value="UniProtKB-SubCell"/>
</dbReference>
<dbReference type="InterPro" id="IPR036955">
    <property type="entry name" value="AP2/ERF_dom_sf"/>
</dbReference>
<keyword evidence="5" id="KW-0804">Transcription</keyword>
<dbReference type="FunFam" id="3.30.730.10:FF:000001">
    <property type="entry name" value="Ethylene-responsive transcription factor 2"/>
    <property type="match status" value="1"/>
</dbReference>
<evidence type="ECO:0000256" key="6">
    <source>
        <dbReference type="ARBA" id="ARBA00023242"/>
    </source>
</evidence>
<dbReference type="InterPro" id="IPR051032">
    <property type="entry name" value="AP2/ERF_TF_ERF_subfamily"/>
</dbReference>
<dbReference type="Proteomes" id="UP001202328">
    <property type="component" value="Unassembled WGS sequence"/>
</dbReference>
<reference evidence="10" key="1">
    <citation type="submission" date="2022-04" db="EMBL/GenBank/DDBJ databases">
        <title>A functionally conserved STORR gene fusion in Papaver species that diverged 16.8 million years ago.</title>
        <authorList>
            <person name="Catania T."/>
        </authorList>
    </citation>
    <scope>NUCLEOTIDE SEQUENCE</scope>
    <source>
        <strain evidence="10">S-188037</strain>
    </source>
</reference>
<sequence length="197" mass="21450">MDHDNGNVTGDSSSTMVDNIPEGDQFGVPIYRGVRQRKWGKWVSETRVPGEKSRIWLGSFPTPEMAAIAYDVAALQLKGHAAQLNFPELVSSLPRPGSSKAEDIRTAAHAAASRLMGDPNTKASSSRGGRGRSSSASHSAPETVRLSPSQIQAINEAPLDSPTMRCNFNDNQLTESSFSWTHDVSDWEDIEHESLWG</sequence>
<dbReference type="CDD" id="cd00018">
    <property type="entry name" value="AP2"/>
    <property type="match status" value="1"/>
</dbReference>
<dbReference type="Gene3D" id="3.30.730.10">
    <property type="entry name" value="AP2/ERF domain"/>
    <property type="match status" value="1"/>
</dbReference>
<protein>
    <recommendedName>
        <fullName evidence="9">AP2/ERF domain-containing protein</fullName>
    </recommendedName>
</protein>
<dbReference type="AlphaFoldDB" id="A0AAD4TA35"/>
<keyword evidence="11" id="KW-1185">Reference proteome</keyword>
<evidence type="ECO:0000256" key="3">
    <source>
        <dbReference type="ARBA" id="ARBA00023125"/>
    </source>
</evidence>
<dbReference type="InterPro" id="IPR016177">
    <property type="entry name" value="DNA-bd_dom_sf"/>
</dbReference>
<comment type="subcellular location">
    <subcellularLocation>
        <location evidence="1">Nucleus</location>
    </subcellularLocation>
</comment>
<keyword evidence="6" id="KW-0539">Nucleus</keyword>
<evidence type="ECO:0000256" key="7">
    <source>
        <dbReference type="ARBA" id="ARBA00024343"/>
    </source>
</evidence>
<comment type="similarity">
    <text evidence="7">Belongs to the AP2/ERF transcription factor family. ERF subfamily.</text>
</comment>
<evidence type="ECO:0000256" key="8">
    <source>
        <dbReference type="SAM" id="MobiDB-lite"/>
    </source>
</evidence>
<gene>
    <name evidence="10" type="ORF">MKW98_018328</name>
</gene>
<comment type="caution">
    <text evidence="10">The sequence shown here is derived from an EMBL/GenBank/DDBJ whole genome shotgun (WGS) entry which is preliminary data.</text>
</comment>
<dbReference type="GO" id="GO:0003677">
    <property type="term" value="F:DNA binding"/>
    <property type="evidence" value="ECO:0007669"/>
    <property type="project" value="UniProtKB-KW"/>
</dbReference>
<evidence type="ECO:0000313" key="10">
    <source>
        <dbReference type="EMBL" id="KAI3945511.1"/>
    </source>
</evidence>
<dbReference type="PANTHER" id="PTHR31985">
    <property type="entry name" value="ETHYLENE-RESPONSIVE TRANSCRIPTION FACTOR ERF042-RELATED"/>
    <property type="match status" value="1"/>
</dbReference>
<proteinExistence type="inferred from homology"/>
<evidence type="ECO:0000256" key="2">
    <source>
        <dbReference type="ARBA" id="ARBA00023015"/>
    </source>
</evidence>
<feature type="compositionally biased region" description="Low complexity" evidence="8">
    <location>
        <begin position="123"/>
        <end position="140"/>
    </location>
</feature>
<dbReference type="EMBL" id="JAJJMB010003771">
    <property type="protein sequence ID" value="KAI3945511.1"/>
    <property type="molecule type" value="Genomic_DNA"/>
</dbReference>
<dbReference type="Pfam" id="PF00847">
    <property type="entry name" value="AP2"/>
    <property type="match status" value="1"/>
</dbReference>
<keyword evidence="4" id="KW-0010">Activator</keyword>
<organism evidence="10 11">
    <name type="scientific">Papaver atlanticum</name>
    <dbReference type="NCBI Taxonomy" id="357466"/>
    <lineage>
        <taxon>Eukaryota</taxon>
        <taxon>Viridiplantae</taxon>
        <taxon>Streptophyta</taxon>
        <taxon>Embryophyta</taxon>
        <taxon>Tracheophyta</taxon>
        <taxon>Spermatophyta</taxon>
        <taxon>Magnoliopsida</taxon>
        <taxon>Ranunculales</taxon>
        <taxon>Papaveraceae</taxon>
        <taxon>Papaveroideae</taxon>
        <taxon>Papaver</taxon>
    </lineage>
</organism>
<feature type="region of interest" description="Disordered" evidence="8">
    <location>
        <begin position="111"/>
        <end position="148"/>
    </location>
</feature>
<dbReference type="SUPFAM" id="SSF54171">
    <property type="entry name" value="DNA-binding domain"/>
    <property type="match status" value="1"/>
</dbReference>
<keyword evidence="2" id="KW-0805">Transcription regulation</keyword>
<dbReference type="PROSITE" id="PS51032">
    <property type="entry name" value="AP2_ERF"/>
    <property type="match status" value="1"/>
</dbReference>
<feature type="domain" description="AP2/ERF" evidence="9">
    <location>
        <begin position="30"/>
        <end position="87"/>
    </location>
</feature>
<evidence type="ECO:0000313" key="11">
    <source>
        <dbReference type="Proteomes" id="UP001202328"/>
    </source>
</evidence>
<feature type="region of interest" description="Disordered" evidence="8">
    <location>
        <begin position="1"/>
        <end position="21"/>
    </location>
</feature>
<name>A0AAD4TA35_9MAGN</name>
<evidence type="ECO:0000256" key="1">
    <source>
        <dbReference type="ARBA" id="ARBA00004123"/>
    </source>
</evidence>
<dbReference type="GO" id="GO:0003700">
    <property type="term" value="F:DNA-binding transcription factor activity"/>
    <property type="evidence" value="ECO:0007669"/>
    <property type="project" value="InterPro"/>
</dbReference>
<keyword evidence="3" id="KW-0238">DNA-binding</keyword>
<dbReference type="InterPro" id="IPR001471">
    <property type="entry name" value="AP2/ERF_dom"/>
</dbReference>
<evidence type="ECO:0000256" key="5">
    <source>
        <dbReference type="ARBA" id="ARBA00023163"/>
    </source>
</evidence>
<feature type="compositionally biased region" description="Polar residues" evidence="8">
    <location>
        <begin position="1"/>
        <end position="17"/>
    </location>
</feature>
<dbReference type="SMART" id="SM00380">
    <property type="entry name" value="AP2"/>
    <property type="match status" value="1"/>
</dbReference>
<evidence type="ECO:0000259" key="9">
    <source>
        <dbReference type="PROSITE" id="PS51032"/>
    </source>
</evidence>
<dbReference type="PANTHER" id="PTHR31985:SF111">
    <property type="entry name" value="ETHYLENE-RESPONSIVE TRANSCRIPTION FACTOR ERF021"/>
    <property type="match status" value="1"/>
</dbReference>
<accession>A0AAD4TA35</accession>